<dbReference type="Gene3D" id="2.60.120.10">
    <property type="entry name" value="Jelly Rolls"/>
    <property type="match status" value="1"/>
</dbReference>
<organism evidence="1 2">
    <name type="scientific">Methylobacterium mesophilicum SR1.6/6</name>
    <dbReference type="NCBI Taxonomy" id="908290"/>
    <lineage>
        <taxon>Bacteria</taxon>
        <taxon>Pseudomonadati</taxon>
        <taxon>Pseudomonadota</taxon>
        <taxon>Alphaproteobacteria</taxon>
        <taxon>Hyphomicrobiales</taxon>
        <taxon>Methylobacteriaceae</taxon>
        <taxon>Methylobacterium</taxon>
    </lineage>
</organism>
<dbReference type="EMBL" id="CP043538">
    <property type="protein sequence ID" value="QGY01239.1"/>
    <property type="molecule type" value="Genomic_DNA"/>
</dbReference>
<dbReference type="RefSeq" id="WP_010685034.1">
    <property type="nucleotide sequence ID" value="NZ_CP043538.1"/>
</dbReference>
<dbReference type="Proteomes" id="UP000012488">
    <property type="component" value="Chromosome"/>
</dbReference>
<gene>
    <name evidence="1" type="ORF">MMSR116_04465</name>
</gene>
<evidence type="ECO:0000313" key="2">
    <source>
        <dbReference type="Proteomes" id="UP000012488"/>
    </source>
</evidence>
<evidence type="ECO:0000313" key="1">
    <source>
        <dbReference type="EMBL" id="QGY01239.1"/>
    </source>
</evidence>
<dbReference type="SUPFAM" id="SSF51182">
    <property type="entry name" value="RmlC-like cupins"/>
    <property type="match status" value="1"/>
</dbReference>
<proteinExistence type="predicted"/>
<sequence length="106" mass="11505">MKHHRLDDMKGGWFLGDFAPCAARSSDAEVGVKRYAAGAREDKHFHKIATELTVIVSGTVRMFDQVWQAGDIITVEPGDATAFEALTDAVTVVVKTPSVPSDKYPA</sequence>
<dbReference type="CDD" id="cd02208">
    <property type="entry name" value="cupin_RmlC-like"/>
    <property type="match status" value="1"/>
</dbReference>
<dbReference type="KEGG" id="mmes:MMSR116_04465"/>
<dbReference type="AlphaFoldDB" id="A0A6B9FGK6"/>
<dbReference type="InterPro" id="IPR011051">
    <property type="entry name" value="RmlC_Cupin_sf"/>
</dbReference>
<reference evidence="1 2" key="2">
    <citation type="journal article" date="2013" name="Genome Announc.">
        <title>Draft Genome Sequence of Methylobacterium mesophilicum Strain SR1.6/6, Isolated from Citrus sinensis.</title>
        <authorList>
            <person name="Marinho Almeida D."/>
            <person name="Dini-Andreote F."/>
            <person name="Camargo Neves A.A."/>
            <person name="Juca Ramos R.T."/>
            <person name="Andreote F.D."/>
            <person name="Carneiro A.R."/>
            <person name="Oliveira de Souza Lima A."/>
            <person name="Caracciolo Gomes de Sa P.H."/>
            <person name="Ribeiro Barbosa M.S."/>
            <person name="Araujo W.L."/>
            <person name="Silva A."/>
        </authorList>
    </citation>
    <scope>NUCLEOTIDE SEQUENCE [LARGE SCALE GENOMIC DNA]</scope>
    <source>
        <strain evidence="1 2">SR1.6/6</strain>
    </source>
</reference>
<accession>A0A6B9FGK6</accession>
<dbReference type="InterPro" id="IPR014710">
    <property type="entry name" value="RmlC-like_jellyroll"/>
</dbReference>
<protein>
    <submittedName>
        <fullName evidence="1">Cupin domain-containing protein</fullName>
    </submittedName>
</protein>
<dbReference type="OrthoDB" id="6555763at2"/>
<reference evidence="1 2" key="1">
    <citation type="journal article" date="2012" name="Genet. Mol. Biol.">
        <title>Analysis of 16S rRNA and mxaF genes revealing insights into Methylobacterium niche-specific plant association.</title>
        <authorList>
            <person name="Dourado M.N."/>
            <person name="Andreote F.D."/>
            <person name="Dini-Andreote F."/>
            <person name="Conti R."/>
            <person name="Araujo J.M."/>
            <person name="Araujo W.L."/>
        </authorList>
    </citation>
    <scope>NUCLEOTIDE SEQUENCE [LARGE SCALE GENOMIC DNA]</scope>
    <source>
        <strain evidence="1 2">SR1.6/6</strain>
    </source>
</reference>
<name>A0A6B9FGK6_9HYPH</name>